<name>A0A1H5VBW4_9BACT</name>
<accession>A0A1H5VBW4</accession>
<evidence type="ECO:0000313" key="3">
    <source>
        <dbReference type="Proteomes" id="UP000236736"/>
    </source>
</evidence>
<reference evidence="3" key="1">
    <citation type="submission" date="2016-10" db="EMBL/GenBank/DDBJ databases">
        <authorList>
            <person name="Varghese N."/>
            <person name="Submissions S."/>
        </authorList>
    </citation>
    <scope>NUCLEOTIDE SEQUENCE [LARGE SCALE GENOMIC DNA]</scope>
    <source>
        <strain evidence="3">DSM 17298</strain>
    </source>
</reference>
<evidence type="ECO:0000313" key="2">
    <source>
        <dbReference type="EMBL" id="SEF84720.1"/>
    </source>
</evidence>
<protein>
    <submittedName>
        <fullName evidence="2">TolB protein</fullName>
    </submittedName>
</protein>
<dbReference type="RefSeq" id="WP_103924312.1">
    <property type="nucleotide sequence ID" value="NZ_FNVR01000006.1"/>
</dbReference>
<dbReference type="OrthoDB" id="9815657at2"/>
<dbReference type="Gene3D" id="2.120.10.30">
    <property type="entry name" value="TolB, C-terminal domain"/>
    <property type="match status" value="2"/>
</dbReference>
<dbReference type="STRING" id="1120964.GCA_001313265_06616"/>
<keyword evidence="3" id="KW-1185">Reference proteome</keyword>
<gene>
    <name evidence="2" type="ORF">SAMN03080598_01640</name>
</gene>
<dbReference type="NCBIfam" id="NF038032">
    <property type="entry name" value="CehA_McbA_metalo"/>
    <property type="match status" value="1"/>
</dbReference>
<organism evidence="2 3">
    <name type="scientific">Algoriphagus boritolerans DSM 17298 = JCM 18970</name>
    <dbReference type="NCBI Taxonomy" id="1120964"/>
    <lineage>
        <taxon>Bacteria</taxon>
        <taxon>Pseudomonadati</taxon>
        <taxon>Bacteroidota</taxon>
        <taxon>Cytophagia</taxon>
        <taxon>Cytophagales</taxon>
        <taxon>Cyclobacteriaceae</taxon>
        <taxon>Algoriphagus</taxon>
    </lineage>
</organism>
<dbReference type="InterPro" id="IPR011042">
    <property type="entry name" value="6-blade_b-propeller_TolB-like"/>
</dbReference>
<proteinExistence type="inferred from homology"/>
<sequence length="818" mass="90445">MRYQKPTLVLLIFSAYAQLLIVSNASAQWTNRYPKLADFGHHVYLEQHELPILAFGPTDPAPAPDGKHLAIAARGWIWNLNLETGSAVRLTQGPGIDSRPRWSPDGKFLAFVRDEGKNTAIIVRELPSGQETRIDTDAIELDPEFSSDGEWLYYTSGVSGSLNLRRRHLTSGADEQLTELSQVERNARRLAKNDGLMYLHASGSHRVLRIKDFKTGTDTIALAQTLTYRFTADAHPIQNLIVYSAPIDNAHHLWTMDLHDSRVKHRLTEGDPFAITPAFSTDGNQIYFVELDKNRQFRLMRISTYGGSPEEVKISNWNLGEATGTLNVNVNDPAGKPITARVSIVREDGNPVAFHEDATVFDPQTGRHYFYLEGESQFNLPVGNYRVTAVRGPMTPMAESSVAIKENNPSTTTLTLTPLWNAADAGYVSADHHVHLNGDGHHRATHENALRAMAGEDLDLLAPMSWNHWERRIDAPILGKETIKDGRIVVQSQEVRSHFHGHVGLLGAKEPFAPWFWGPTNPKLGDPDRSNGEVLDFADRTGAFTTYVHPISDDSDPFDQLDEGPIPIELISDAVLAERIGLEMVCAWTSPLGNSHVWYRLLNIGRPVAAMSGTDMWVDFHRTMAVGTGRNYVQLDGKEITSASILEAAMAGKGFVTTGPALLFQVGQNAKPGDVVASGRQNWEATLAGTNDVDVVELVVNGVVVEKLAGIKAGETRQYKGQVNLPVGGWVAIRAYTSELKEDTWPTMHARPFAHSSPIWIDSIGSTDPTSRKAAAADLIRAIDASERIAKAAYGEVEMNRMMTRFEEARKRLRELLE</sequence>
<dbReference type="PANTHER" id="PTHR36842:SF1">
    <property type="entry name" value="PROTEIN TOLB"/>
    <property type="match status" value="1"/>
</dbReference>
<evidence type="ECO:0000256" key="1">
    <source>
        <dbReference type="ARBA" id="ARBA00009820"/>
    </source>
</evidence>
<dbReference type="Pfam" id="PF07676">
    <property type="entry name" value="PD40"/>
    <property type="match status" value="2"/>
</dbReference>
<dbReference type="EMBL" id="FNVR01000006">
    <property type="protein sequence ID" value="SEF84720.1"/>
    <property type="molecule type" value="Genomic_DNA"/>
</dbReference>
<dbReference type="InterPro" id="IPR011659">
    <property type="entry name" value="WD40"/>
</dbReference>
<dbReference type="Proteomes" id="UP000236736">
    <property type="component" value="Unassembled WGS sequence"/>
</dbReference>
<dbReference type="SUPFAM" id="SSF82171">
    <property type="entry name" value="DPP6 N-terminal domain-like"/>
    <property type="match status" value="1"/>
</dbReference>
<comment type="similarity">
    <text evidence="1">Belongs to the TolB family.</text>
</comment>
<dbReference type="PANTHER" id="PTHR36842">
    <property type="entry name" value="PROTEIN TOLB HOMOLOG"/>
    <property type="match status" value="1"/>
</dbReference>
<dbReference type="AlphaFoldDB" id="A0A1H5VBW4"/>